<organism evidence="2 3">
    <name type="scientific">Helicobacter japonicus</name>
    <dbReference type="NCBI Taxonomy" id="425400"/>
    <lineage>
        <taxon>Bacteria</taxon>
        <taxon>Pseudomonadati</taxon>
        <taxon>Campylobacterota</taxon>
        <taxon>Epsilonproteobacteria</taxon>
        <taxon>Campylobacterales</taxon>
        <taxon>Helicobacteraceae</taxon>
        <taxon>Helicobacter</taxon>
    </lineage>
</organism>
<sequence length="183" mass="21139">MQNISSSRTQKTFSLYADLILAQNKAYQALQMHKKALSDEEYNFYKNHIVPPLDSINENAYRTKSTSPFQSLAVVESHILLYLMIFILGAMQILVSLSLDKEAGKAKIENLSTQKILSIKNILKFFMFGFALLALYLVAILLTHSGLLAQRNYRLYWYYKHFCISCRLWNALFEKVINLILIS</sequence>
<evidence type="ECO:0000256" key="1">
    <source>
        <dbReference type="SAM" id="Phobius"/>
    </source>
</evidence>
<keyword evidence="1" id="KW-0472">Membrane</keyword>
<keyword evidence="1" id="KW-1133">Transmembrane helix</keyword>
<evidence type="ECO:0000313" key="3">
    <source>
        <dbReference type="Proteomes" id="UP000029707"/>
    </source>
</evidence>
<dbReference type="Proteomes" id="UP000029707">
    <property type="component" value="Unassembled WGS sequence"/>
</dbReference>
<dbReference type="AlphaFoldDB" id="A0A4U8TRR9"/>
<reference evidence="2 3" key="1">
    <citation type="journal article" date="2014" name="Genome Announc.">
        <title>Draft genome sequences of eight enterohepatic helicobacter species isolated from both laboratory and wild rodents.</title>
        <authorList>
            <person name="Sheh A."/>
            <person name="Shen Z."/>
            <person name="Fox J.G."/>
        </authorList>
    </citation>
    <scope>NUCLEOTIDE SEQUENCE [LARGE SCALE GENOMIC DNA]</scope>
    <source>
        <strain evidence="2 3">MIT 01-6451</strain>
    </source>
</reference>
<name>A0A4U8TRR9_9HELI</name>
<feature type="transmembrane region" description="Helical" evidence="1">
    <location>
        <begin position="125"/>
        <end position="149"/>
    </location>
</feature>
<comment type="caution">
    <text evidence="2">The sequence shown here is derived from an EMBL/GenBank/DDBJ whole genome shotgun (WGS) entry which is preliminary data.</text>
</comment>
<proteinExistence type="predicted"/>
<dbReference type="STRING" id="425400.LS65_03950"/>
<dbReference type="RefSeq" id="WP_034361406.1">
    <property type="nucleotide sequence ID" value="NZ_CAOOBM010000003.1"/>
</dbReference>
<accession>A0A4U8TRR9</accession>
<keyword evidence="3" id="KW-1185">Reference proteome</keyword>
<dbReference type="EMBL" id="JRMQ02000002">
    <property type="protein sequence ID" value="TLE02659.1"/>
    <property type="molecule type" value="Genomic_DNA"/>
</dbReference>
<feature type="transmembrane region" description="Helical" evidence="1">
    <location>
        <begin position="79"/>
        <end position="99"/>
    </location>
</feature>
<keyword evidence="1" id="KW-0812">Transmembrane</keyword>
<protein>
    <submittedName>
        <fullName evidence="2">Uncharacterized protein</fullName>
    </submittedName>
</protein>
<dbReference type="OrthoDB" id="10007979at2"/>
<evidence type="ECO:0000313" key="2">
    <source>
        <dbReference type="EMBL" id="TLE02659.1"/>
    </source>
</evidence>
<gene>
    <name evidence="2" type="ORF">LS65_001660</name>
</gene>